<reference evidence="3 4" key="1">
    <citation type="submission" date="2020-10" db="EMBL/GenBank/DDBJ databases">
        <title>Eggerthella sp. nov., isolated from human feces.</title>
        <authorList>
            <person name="Yajun G."/>
        </authorList>
    </citation>
    <scope>NUCLEOTIDE SEQUENCE [LARGE SCALE GENOMIC DNA]</scope>
    <source>
        <strain evidence="3 4">HF-1101</strain>
    </source>
</reference>
<protein>
    <submittedName>
        <fullName evidence="3">GNAT family N-acetyltransferase</fullName>
    </submittedName>
</protein>
<sequence>MATKATLTIRQARVDEFDQVMDFYTKMIDEMRDTDFDVCWEHGVHPSPAFLRASVEAGEAYVGLVDAGADGAGEGRAPRIASAMVLNGEGDAGYERAPWRVTAEPDEVLVVHVLGTLPAYHGRGFARAMVEACIDVARAAGKKAVRLDTFTTNVRAQNLYESCGFVNCGIYEGFYDFLGLSAVMYEHAL</sequence>
<dbReference type="Pfam" id="PF00583">
    <property type="entry name" value="Acetyltransf_1"/>
    <property type="match status" value="1"/>
</dbReference>
<dbReference type="RefSeq" id="WP_160941989.1">
    <property type="nucleotide sequence ID" value="NZ_CP063310.1"/>
</dbReference>
<evidence type="ECO:0000313" key="4">
    <source>
        <dbReference type="Proteomes" id="UP000478463"/>
    </source>
</evidence>
<dbReference type="GO" id="GO:0016747">
    <property type="term" value="F:acyltransferase activity, transferring groups other than amino-acyl groups"/>
    <property type="evidence" value="ECO:0007669"/>
    <property type="project" value="InterPro"/>
</dbReference>
<organism evidence="3 4">
    <name type="scientific">Eggerthella guodeyinii</name>
    <dbReference type="NCBI Taxonomy" id="2690837"/>
    <lineage>
        <taxon>Bacteria</taxon>
        <taxon>Bacillati</taxon>
        <taxon>Actinomycetota</taxon>
        <taxon>Coriobacteriia</taxon>
        <taxon>Eggerthellales</taxon>
        <taxon>Eggerthellaceae</taxon>
        <taxon>Eggerthella</taxon>
    </lineage>
</organism>
<keyword evidence="1 3" id="KW-0808">Transferase</keyword>
<dbReference type="CDD" id="cd04301">
    <property type="entry name" value="NAT_SF"/>
    <property type="match status" value="1"/>
</dbReference>
<proteinExistence type="predicted"/>
<dbReference type="Gene3D" id="3.40.630.30">
    <property type="match status" value="1"/>
</dbReference>
<dbReference type="PANTHER" id="PTHR43420">
    <property type="entry name" value="ACETYLTRANSFERASE"/>
    <property type="match status" value="1"/>
</dbReference>
<gene>
    <name evidence="3" type="ORF">GS424_001990</name>
</gene>
<dbReference type="PROSITE" id="PS51186">
    <property type="entry name" value="GNAT"/>
    <property type="match status" value="1"/>
</dbReference>
<dbReference type="InterPro" id="IPR016181">
    <property type="entry name" value="Acyl_CoA_acyltransferase"/>
</dbReference>
<dbReference type="SUPFAM" id="SSF55729">
    <property type="entry name" value="Acyl-CoA N-acyltransferases (Nat)"/>
    <property type="match status" value="1"/>
</dbReference>
<evidence type="ECO:0000256" key="1">
    <source>
        <dbReference type="ARBA" id="ARBA00022679"/>
    </source>
</evidence>
<dbReference type="Proteomes" id="UP000478463">
    <property type="component" value="Chromosome"/>
</dbReference>
<dbReference type="EMBL" id="CP063310">
    <property type="protein sequence ID" value="QOS68665.1"/>
    <property type="molecule type" value="Genomic_DNA"/>
</dbReference>
<keyword evidence="2" id="KW-0012">Acyltransferase</keyword>
<dbReference type="KEGG" id="egd:GS424_001990"/>
<dbReference type="InterPro" id="IPR050680">
    <property type="entry name" value="YpeA/RimI_acetyltransf"/>
</dbReference>
<evidence type="ECO:0000256" key="2">
    <source>
        <dbReference type="ARBA" id="ARBA00023315"/>
    </source>
</evidence>
<dbReference type="InterPro" id="IPR000182">
    <property type="entry name" value="GNAT_dom"/>
</dbReference>
<dbReference type="AlphaFoldDB" id="A0A6L7IRK4"/>
<evidence type="ECO:0000313" key="3">
    <source>
        <dbReference type="EMBL" id="QOS68665.1"/>
    </source>
</evidence>
<accession>A0A6L7IRK4</accession>
<name>A0A6L7IRK4_9ACTN</name>